<name>A0A074TF47_9RHOB</name>
<dbReference type="eggNOG" id="COG0583">
    <property type="taxonomic scope" value="Bacteria"/>
</dbReference>
<dbReference type="InterPro" id="IPR036388">
    <property type="entry name" value="WH-like_DNA-bd_sf"/>
</dbReference>
<dbReference type="Pfam" id="PF00126">
    <property type="entry name" value="HTH_1"/>
    <property type="match status" value="1"/>
</dbReference>
<proteinExistence type="inferred from homology"/>
<feature type="domain" description="HTH lysR-type" evidence="5">
    <location>
        <begin position="5"/>
        <end position="63"/>
    </location>
</feature>
<dbReference type="Pfam" id="PF03466">
    <property type="entry name" value="LysR_substrate"/>
    <property type="match status" value="1"/>
</dbReference>
<dbReference type="STRING" id="1185766.SAMN05216224_104130"/>
<evidence type="ECO:0000313" key="6">
    <source>
        <dbReference type="EMBL" id="KEP70366.1"/>
    </source>
</evidence>
<comment type="similarity">
    <text evidence="1">Belongs to the LysR transcriptional regulatory family.</text>
</comment>
<evidence type="ECO:0000256" key="3">
    <source>
        <dbReference type="ARBA" id="ARBA00023125"/>
    </source>
</evidence>
<keyword evidence="3" id="KW-0238">DNA-binding</keyword>
<dbReference type="PANTHER" id="PTHR30346">
    <property type="entry name" value="TRANSCRIPTIONAL DUAL REGULATOR HCAR-RELATED"/>
    <property type="match status" value="1"/>
</dbReference>
<keyword evidence="4" id="KW-0804">Transcription</keyword>
<dbReference type="AlphaFoldDB" id="A0A074TF47"/>
<dbReference type="InterPro" id="IPR005119">
    <property type="entry name" value="LysR_subst-bd"/>
</dbReference>
<comment type="caution">
    <text evidence="6">The sequence shown here is derived from an EMBL/GenBank/DDBJ whole genome shotgun (WGS) entry which is preliminary data.</text>
</comment>
<evidence type="ECO:0000256" key="4">
    <source>
        <dbReference type="ARBA" id="ARBA00023163"/>
    </source>
</evidence>
<evidence type="ECO:0000313" key="7">
    <source>
        <dbReference type="Proteomes" id="UP000027725"/>
    </source>
</evidence>
<dbReference type="SUPFAM" id="SSF53850">
    <property type="entry name" value="Periplasmic binding protein-like II"/>
    <property type="match status" value="1"/>
</dbReference>
<dbReference type="PANTHER" id="PTHR30346:SF0">
    <property type="entry name" value="HCA OPERON TRANSCRIPTIONAL ACTIVATOR HCAR"/>
    <property type="match status" value="1"/>
</dbReference>
<keyword evidence="7" id="KW-1185">Reference proteome</keyword>
<dbReference type="InterPro" id="IPR036390">
    <property type="entry name" value="WH_DNA-bd_sf"/>
</dbReference>
<dbReference type="PROSITE" id="PS50931">
    <property type="entry name" value="HTH_LYSR"/>
    <property type="match status" value="1"/>
</dbReference>
<dbReference type="PRINTS" id="PR00039">
    <property type="entry name" value="HTHLYSR"/>
</dbReference>
<dbReference type="EMBL" id="JHEH01000006">
    <property type="protein sequence ID" value="KEP70366.1"/>
    <property type="molecule type" value="Genomic_DNA"/>
</dbReference>
<dbReference type="GO" id="GO:0032993">
    <property type="term" value="C:protein-DNA complex"/>
    <property type="evidence" value="ECO:0007669"/>
    <property type="project" value="TreeGrafter"/>
</dbReference>
<reference evidence="6 7" key="1">
    <citation type="submission" date="2014-03" db="EMBL/GenBank/DDBJ databases">
        <title>The draft genome sequence of Thioclava dalianensis DLFJ1-1.</title>
        <authorList>
            <person name="Lai Q."/>
            <person name="Shao Z."/>
        </authorList>
    </citation>
    <scope>NUCLEOTIDE SEQUENCE [LARGE SCALE GENOMIC DNA]</scope>
    <source>
        <strain evidence="6 7">DLFJ1-1</strain>
    </source>
</reference>
<dbReference type="GO" id="GO:0003677">
    <property type="term" value="F:DNA binding"/>
    <property type="evidence" value="ECO:0007669"/>
    <property type="project" value="UniProtKB-KW"/>
</dbReference>
<organism evidence="6 7">
    <name type="scientific">Thioclava dalianensis</name>
    <dbReference type="NCBI Taxonomy" id="1185766"/>
    <lineage>
        <taxon>Bacteria</taxon>
        <taxon>Pseudomonadati</taxon>
        <taxon>Pseudomonadota</taxon>
        <taxon>Alphaproteobacteria</taxon>
        <taxon>Rhodobacterales</taxon>
        <taxon>Paracoccaceae</taxon>
        <taxon>Thioclava</taxon>
    </lineage>
</organism>
<dbReference type="GO" id="GO:0003700">
    <property type="term" value="F:DNA-binding transcription factor activity"/>
    <property type="evidence" value="ECO:0007669"/>
    <property type="project" value="InterPro"/>
</dbReference>
<dbReference type="RefSeq" id="WP_038064258.1">
    <property type="nucleotide sequence ID" value="NZ_FOVB01000004.1"/>
</dbReference>
<sequence length="311" mass="34264">MPLRITLRQLEYFIAVCDCGSIVLAARRLNVSSPSISTAIAQLEAEVGLKLFIRRHAHGLAVSQVGRRFLEGAREAVARAEALGDLASELAGTVRGDLHVGCLITFAQIVLPKLRRGFVDTYPDVTFHQFERDQSEIFEQLRDARLDVAITYDLDIPPDLDFHPLIDLPPVAHFAQDHPLAARRDVAPSELVDLPMILLDLPVSSDYFLSLFAETGQRPRVVERTRDIAVMRSLVANDFGYSIANIRPITDQAPDGGTLRFVPISGGPRLLKMGILTSRGAETSRTVAAFVEHVRDNLSDASEFSFGTEAH</sequence>
<dbReference type="OrthoDB" id="8679465at2"/>
<keyword evidence="2" id="KW-0805">Transcription regulation</keyword>
<accession>A0A074TF47</accession>
<dbReference type="InterPro" id="IPR000847">
    <property type="entry name" value="LysR_HTH_N"/>
</dbReference>
<dbReference type="Proteomes" id="UP000027725">
    <property type="component" value="Unassembled WGS sequence"/>
</dbReference>
<evidence type="ECO:0000259" key="5">
    <source>
        <dbReference type="PROSITE" id="PS50931"/>
    </source>
</evidence>
<dbReference type="Gene3D" id="1.10.10.10">
    <property type="entry name" value="Winged helix-like DNA-binding domain superfamily/Winged helix DNA-binding domain"/>
    <property type="match status" value="1"/>
</dbReference>
<evidence type="ECO:0000256" key="2">
    <source>
        <dbReference type="ARBA" id="ARBA00023015"/>
    </source>
</evidence>
<gene>
    <name evidence="6" type="ORF">DL1_17575</name>
</gene>
<dbReference type="SUPFAM" id="SSF46785">
    <property type="entry name" value="Winged helix' DNA-binding domain"/>
    <property type="match status" value="1"/>
</dbReference>
<evidence type="ECO:0000256" key="1">
    <source>
        <dbReference type="ARBA" id="ARBA00009437"/>
    </source>
</evidence>
<dbReference type="Gene3D" id="3.40.190.10">
    <property type="entry name" value="Periplasmic binding protein-like II"/>
    <property type="match status" value="2"/>
</dbReference>
<protein>
    <submittedName>
        <fullName evidence="6">LysR family transcriptional regulator</fullName>
    </submittedName>
</protein>